<dbReference type="OrthoDB" id="8862460at2759"/>
<evidence type="ECO:0000256" key="2">
    <source>
        <dbReference type="ARBA" id="ARBA00022490"/>
    </source>
</evidence>
<evidence type="ECO:0000256" key="6">
    <source>
        <dbReference type="ARBA" id="ARBA00023212"/>
    </source>
</evidence>
<dbReference type="GO" id="GO:0007052">
    <property type="term" value="P:mitotic spindle organization"/>
    <property type="evidence" value="ECO:0007669"/>
    <property type="project" value="TreeGrafter"/>
</dbReference>
<dbReference type="InterPro" id="IPR036961">
    <property type="entry name" value="Kinesin_motor_dom_sf"/>
</dbReference>
<dbReference type="InterPro" id="IPR001752">
    <property type="entry name" value="Kinesin_motor_dom"/>
</dbReference>
<comment type="subcellular location">
    <subcellularLocation>
        <location evidence="1">Cytoplasm</location>
        <location evidence="1">Cytoskeleton</location>
    </subcellularLocation>
</comment>
<dbReference type="GO" id="GO:0051231">
    <property type="term" value="P:spindle elongation"/>
    <property type="evidence" value="ECO:0007669"/>
    <property type="project" value="TreeGrafter"/>
</dbReference>
<dbReference type="InterPro" id="IPR027640">
    <property type="entry name" value="Kinesin-like_fam"/>
</dbReference>
<dbReference type="InterPro" id="IPR027417">
    <property type="entry name" value="P-loop_NTPase"/>
</dbReference>
<evidence type="ECO:0000256" key="5">
    <source>
        <dbReference type="ARBA" id="ARBA00023054"/>
    </source>
</evidence>
<evidence type="ECO:0000259" key="7">
    <source>
        <dbReference type="Pfam" id="PF00225"/>
    </source>
</evidence>
<keyword evidence="3" id="KW-0547">Nucleotide-binding</keyword>
<organism evidence="8 9">
    <name type="scientific">Intoshia linei</name>
    <dbReference type="NCBI Taxonomy" id="1819745"/>
    <lineage>
        <taxon>Eukaryota</taxon>
        <taxon>Metazoa</taxon>
        <taxon>Spiralia</taxon>
        <taxon>Lophotrochozoa</taxon>
        <taxon>Mesozoa</taxon>
        <taxon>Orthonectida</taxon>
        <taxon>Rhopaluridae</taxon>
        <taxon>Intoshia</taxon>
    </lineage>
</organism>
<gene>
    <name evidence="8" type="ORF">A3Q56_01245</name>
</gene>
<feature type="domain" description="Kinesin motor" evidence="7">
    <location>
        <begin position="47"/>
        <end position="372"/>
    </location>
</feature>
<dbReference type="PANTHER" id="PTHR47969:SF15">
    <property type="entry name" value="CHROMOSOME-ASSOCIATED KINESIN KIF4A-RELATED"/>
    <property type="match status" value="1"/>
</dbReference>
<evidence type="ECO:0000256" key="1">
    <source>
        <dbReference type="ARBA" id="ARBA00004245"/>
    </source>
</evidence>
<protein>
    <recommendedName>
        <fullName evidence="7">Kinesin motor domain-containing protein</fullName>
    </recommendedName>
</protein>
<evidence type="ECO:0000313" key="8">
    <source>
        <dbReference type="EMBL" id="OAF70990.1"/>
    </source>
</evidence>
<keyword evidence="5" id="KW-0175">Coiled coil</keyword>
<dbReference type="GO" id="GO:0005524">
    <property type="term" value="F:ATP binding"/>
    <property type="evidence" value="ECO:0007669"/>
    <property type="project" value="UniProtKB-KW"/>
</dbReference>
<accession>A0A177B9Z4</accession>
<dbReference type="Pfam" id="PF00225">
    <property type="entry name" value="Kinesin"/>
    <property type="match status" value="1"/>
</dbReference>
<dbReference type="PANTHER" id="PTHR47969">
    <property type="entry name" value="CHROMOSOME-ASSOCIATED KINESIN KIF4A-RELATED"/>
    <property type="match status" value="1"/>
</dbReference>
<sequence length="688" mass="79928">MENQLISYVKINDTCQDDKIVKIDKGNKILILNEPKNPDIARYYKIDKYQKKSMINSEMSKTFVFESIFKENTQNLGKFFIFGDFRMKEINEKIVNTILIKSLNEKENINAFSIGYKGTGKTRTMVGNNNDLKNLGLIPKFIISLYNEITNVSNNTDNYFSIRFSAIQIYKNKVNDLLKRNSLSTMINNAKIDNIFSMPREYPAANIQVATKILDHALNAAQENSINDDNDKFLGKYCFGNQFIFSIYIYQYSNNGQSNADMAKNYTKTTIRFFDLQLKSDNSTHISTMTRMQHMLNMLSRNISKTTKSLNSTIPNEYYGLLNQAVSESMSDENVNINLNKRTDNIIISHISANEEDYAETCQILTFVSKLKYQLNKNMRNMKMSCYDGTPLKLKHNSNEKNHKRCRMRMGITSQSADQTISEGTIGYSDRKNKLYEMEKENLIVVQNYTRNINKTFELNQYRNPLFTKEKLNNYQIPLSLKINPKFLNIEERNIKKRLNLDTSRRLSIMHQNDRSNFNYLLNLTPTRINPQSSKLSHIDKKETWIDGPINGEILKFPKRKINSTFTNSSKSDILSSHFNYSLKSNKNLTQSSNSTQIISLSKDLSPEMSYLSIKSSKVKQNSKKVRYSQKYDNTEAYKFLKPKRKHKNALNIIKNYKRRLSSLVMPTWVSDAFNKRKNSGDDRIIVT</sequence>
<name>A0A177B9Z4_9BILA</name>
<dbReference type="SUPFAM" id="SSF52540">
    <property type="entry name" value="P-loop containing nucleoside triphosphate hydrolases"/>
    <property type="match status" value="1"/>
</dbReference>
<proteinExistence type="predicted"/>
<comment type="caution">
    <text evidence="8">The sequence shown here is derived from an EMBL/GenBank/DDBJ whole genome shotgun (WGS) entry which is preliminary data.</text>
</comment>
<dbReference type="Proteomes" id="UP000078046">
    <property type="component" value="Unassembled WGS sequence"/>
</dbReference>
<dbReference type="GO" id="GO:0007018">
    <property type="term" value="P:microtubule-based movement"/>
    <property type="evidence" value="ECO:0007669"/>
    <property type="project" value="InterPro"/>
</dbReference>
<keyword evidence="9" id="KW-1185">Reference proteome</keyword>
<dbReference type="GO" id="GO:0005875">
    <property type="term" value="C:microtubule associated complex"/>
    <property type="evidence" value="ECO:0007669"/>
    <property type="project" value="TreeGrafter"/>
</dbReference>
<reference evidence="8 9" key="1">
    <citation type="submission" date="2016-04" db="EMBL/GenBank/DDBJ databases">
        <title>The genome of Intoshia linei affirms orthonectids as highly simplified spiralians.</title>
        <authorList>
            <person name="Mikhailov K.V."/>
            <person name="Slusarev G.S."/>
            <person name="Nikitin M.A."/>
            <person name="Logacheva M.D."/>
            <person name="Penin A."/>
            <person name="Aleoshin V."/>
            <person name="Panchin Y.V."/>
        </authorList>
    </citation>
    <scope>NUCLEOTIDE SEQUENCE [LARGE SCALE GENOMIC DNA]</scope>
    <source>
        <strain evidence="8">Intl2013</strain>
        <tissue evidence="8">Whole animal</tissue>
    </source>
</reference>
<dbReference type="GO" id="GO:0008017">
    <property type="term" value="F:microtubule binding"/>
    <property type="evidence" value="ECO:0007669"/>
    <property type="project" value="InterPro"/>
</dbReference>
<dbReference type="GO" id="GO:0003777">
    <property type="term" value="F:microtubule motor activity"/>
    <property type="evidence" value="ECO:0007669"/>
    <property type="project" value="InterPro"/>
</dbReference>
<dbReference type="EMBL" id="LWCA01000091">
    <property type="protein sequence ID" value="OAF70990.1"/>
    <property type="molecule type" value="Genomic_DNA"/>
</dbReference>
<keyword evidence="6" id="KW-0206">Cytoskeleton</keyword>
<dbReference type="Gene3D" id="3.40.850.10">
    <property type="entry name" value="Kinesin motor domain"/>
    <property type="match status" value="1"/>
</dbReference>
<dbReference type="AlphaFoldDB" id="A0A177B9Z4"/>
<keyword evidence="2" id="KW-0963">Cytoplasm</keyword>
<evidence type="ECO:0000313" key="9">
    <source>
        <dbReference type="Proteomes" id="UP000078046"/>
    </source>
</evidence>
<keyword evidence="4" id="KW-0067">ATP-binding</keyword>
<evidence type="ECO:0000256" key="3">
    <source>
        <dbReference type="ARBA" id="ARBA00022741"/>
    </source>
</evidence>
<evidence type="ECO:0000256" key="4">
    <source>
        <dbReference type="ARBA" id="ARBA00022840"/>
    </source>
</evidence>